<feature type="compositionally biased region" description="Polar residues" evidence="1">
    <location>
        <begin position="997"/>
        <end position="1012"/>
    </location>
</feature>
<dbReference type="EMBL" id="BEGY01000023">
    <property type="protein sequence ID" value="GAX77225.1"/>
    <property type="molecule type" value="Genomic_DNA"/>
</dbReference>
<feature type="compositionally biased region" description="Basic and acidic residues" evidence="1">
    <location>
        <begin position="286"/>
        <end position="297"/>
    </location>
</feature>
<evidence type="ECO:0000259" key="2">
    <source>
        <dbReference type="SMART" id="SM00731"/>
    </source>
</evidence>
<keyword evidence="4" id="KW-1185">Reference proteome</keyword>
<organism evidence="3 4">
    <name type="scientific">Chlamydomonas eustigma</name>
    <dbReference type="NCBI Taxonomy" id="1157962"/>
    <lineage>
        <taxon>Eukaryota</taxon>
        <taxon>Viridiplantae</taxon>
        <taxon>Chlorophyta</taxon>
        <taxon>core chlorophytes</taxon>
        <taxon>Chlorophyceae</taxon>
        <taxon>CS clade</taxon>
        <taxon>Chlamydomonadales</taxon>
        <taxon>Chlamydomonadaceae</taxon>
        <taxon>Chlamydomonas</taxon>
    </lineage>
</organism>
<reference evidence="3 4" key="1">
    <citation type="submission" date="2017-08" db="EMBL/GenBank/DDBJ databases">
        <title>Acidophilic green algal genome provides insights into adaptation to an acidic environment.</title>
        <authorList>
            <person name="Hirooka S."/>
            <person name="Hirose Y."/>
            <person name="Kanesaki Y."/>
            <person name="Higuchi S."/>
            <person name="Fujiwara T."/>
            <person name="Onuma R."/>
            <person name="Era A."/>
            <person name="Ohbayashi R."/>
            <person name="Uzuka A."/>
            <person name="Nozaki H."/>
            <person name="Yoshikawa H."/>
            <person name="Miyagishima S.Y."/>
        </authorList>
    </citation>
    <scope>NUCLEOTIDE SEQUENCE [LARGE SCALE GENOMIC DNA]</scope>
    <source>
        <strain evidence="3 4">NIES-2499</strain>
    </source>
</reference>
<sequence length="1082" mass="117710">MHILNRYSSFGGTLLTAKSYGINTQRNLRGRMVSFDDSPVNIIKHRTISRNMRVLQSDSDDSPPSKTAAKPLQAVEDLPRDIAVARDLLLVTDSIADVHSICEGSLRSSFVIQATPTSSDASFFTPSGSVSCEEETKSCGSQETSCSGLPFPLHNSQQLHVTPSVVSHSDLAGRELSSQQGCGQLQTPALQVCAFYNRTEDRCNSRSGVRVQPRHSGSVGSASSAGLLTFRRSVYCCASKRQALLASSSSDDENEQEIGSIQLKGNRRLQFNDPHTSVTNKGSSDLMKKRDGRKAAEAHVPFPSPQTHRVRSPHAVLMYSPRRSVDLQIPPPHLASPSSLVTPYGDKNSPGQYPQWGSDPQDMPLKQRVLSLFTGIRQDAPTAGATECVRGALELASLMNTKMACQSDVSSISQGGAQPESVAQNTAEVSQGFCTVQGPKGALELAALMNTLSLQSLQGGKISPSLQPNSGCRPTPHVTSLMSQPQEPETSSSSSLSIRGRSSGWKSPLIDAASKAHKLPSVINDTPRVGQSHVRSTLASPAFTKGNQLSLGGGTAGHEVIDLASSGSSAPSNSSEGEDLDRLSRQHSISSDGSRQGGLSVKNQLSFWADKARVQGEIGGPLSGVKKKEFIPSLYGQELKSMHPEGGNQVLNDLKSLALVPRKIKQRQPAVKLTVDPHRAFVRKREEMTNELYREWNMLVFGDGLPSELKLVWNPRLLSTAGQVLDDGSMNHRKCSPEERIPTRLELSTKVIDSAERLRTTLAHEMCHVGAWALDREFHQHHGAAFWRWAGKFMKAVPDIQITRLHNFSTFAPFRWTCTNPQCGKVYSRHRSTIDPKVHMCGICHGKLAFAGKFNREGVQQPTPGFMPTQTAPSVTQKPRPYNDFIKVNFPAIKRSLPPGTPHAAIMKALSAQWSTIKKIKQAKQQQGEFLGDADAAPHLLGTSPSGNRKNPTSSPVLGSQDMPRSSSQDGMIKELSSDAEKLLESSGGKRVHGGRSTHQFPESRGHSLNSSPKLEVVARKLLLTEEDYQQTVMSYVDGSDDHDSSCEKDQDIKAADEPADVKRMPVDCLQDVFKNLILHSR</sequence>
<protein>
    <recommendedName>
        <fullName evidence="2">SprT-like domain-containing protein</fullName>
    </recommendedName>
</protein>
<feature type="region of interest" description="Disordered" evidence="1">
    <location>
        <begin position="935"/>
        <end position="1012"/>
    </location>
</feature>
<dbReference type="PANTHER" id="PTHR23099:SF0">
    <property type="entry name" value="GERM CELL NUCLEAR ACIDIC PROTEIN"/>
    <property type="match status" value="1"/>
</dbReference>
<feature type="region of interest" description="Disordered" evidence="1">
    <location>
        <begin position="52"/>
        <end position="71"/>
    </location>
</feature>
<evidence type="ECO:0000256" key="1">
    <source>
        <dbReference type="SAM" id="MobiDB-lite"/>
    </source>
</evidence>
<feature type="compositionally biased region" description="Low complexity" evidence="1">
    <location>
        <begin position="491"/>
        <end position="504"/>
    </location>
</feature>
<feature type="region of interest" description="Disordered" evidence="1">
    <location>
        <begin position="521"/>
        <end position="551"/>
    </location>
</feature>
<evidence type="ECO:0000313" key="4">
    <source>
        <dbReference type="Proteomes" id="UP000232323"/>
    </source>
</evidence>
<dbReference type="OrthoDB" id="20772at2759"/>
<comment type="caution">
    <text evidence="3">The sequence shown here is derived from an EMBL/GenBank/DDBJ whole genome shotgun (WGS) entry which is preliminary data.</text>
</comment>
<gene>
    <name evidence="3" type="ORF">CEUSTIGMA_g4671.t1</name>
</gene>
<evidence type="ECO:0000313" key="3">
    <source>
        <dbReference type="EMBL" id="GAX77225.1"/>
    </source>
</evidence>
<dbReference type="GO" id="GO:0006950">
    <property type="term" value="P:response to stress"/>
    <property type="evidence" value="ECO:0007669"/>
    <property type="project" value="UniProtKB-ARBA"/>
</dbReference>
<dbReference type="PANTHER" id="PTHR23099">
    <property type="entry name" value="TRANSCRIPTIONAL REGULATOR"/>
    <property type="match status" value="1"/>
</dbReference>
<dbReference type="STRING" id="1157962.A0A250X2E3"/>
<feature type="compositionally biased region" description="Polar residues" evidence="1">
    <location>
        <begin position="943"/>
        <end position="970"/>
    </location>
</feature>
<name>A0A250X2E3_9CHLO</name>
<dbReference type="Proteomes" id="UP000232323">
    <property type="component" value="Unassembled WGS sequence"/>
</dbReference>
<feature type="compositionally biased region" description="Basic and acidic residues" evidence="1">
    <location>
        <begin position="972"/>
        <end position="984"/>
    </location>
</feature>
<feature type="region of interest" description="Disordered" evidence="1">
    <location>
        <begin position="463"/>
        <end position="504"/>
    </location>
</feature>
<feature type="compositionally biased region" description="Polar residues" evidence="1">
    <location>
        <begin position="463"/>
        <end position="490"/>
    </location>
</feature>
<feature type="domain" description="SprT-like" evidence="2">
    <location>
        <begin position="686"/>
        <end position="851"/>
    </location>
</feature>
<feature type="compositionally biased region" description="Polar residues" evidence="1">
    <location>
        <begin position="273"/>
        <end position="283"/>
    </location>
</feature>
<proteinExistence type="predicted"/>
<feature type="compositionally biased region" description="Polar residues" evidence="1">
    <location>
        <begin position="54"/>
        <end position="65"/>
    </location>
</feature>
<dbReference type="Pfam" id="PF10263">
    <property type="entry name" value="SprT-like"/>
    <property type="match status" value="1"/>
</dbReference>
<feature type="region of interest" description="Disordered" evidence="1">
    <location>
        <begin position="563"/>
        <end position="598"/>
    </location>
</feature>
<feature type="compositionally biased region" description="Low complexity" evidence="1">
    <location>
        <begin position="564"/>
        <end position="575"/>
    </location>
</feature>
<feature type="compositionally biased region" description="Polar residues" evidence="1">
    <location>
        <begin position="533"/>
        <end position="550"/>
    </location>
</feature>
<dbReference type="InterPro" id="IPR006640">
    <property type="entry name" value="SprT-like_domain"/>
</dbReference>
<dbReference type="SMART" id="SM00731">
    <property type="entry name" value="SprT"/>
    <property type="match status" value="1"/>
</dbReference>
<dbReference type="AlphaFoldDB" id="A0A250X2E3"/>
<accession>A0A250X2E3</accession>
<dbReference type="GO" id="GO:0005634">
    <property type="term" value="C:nucleus"/>
    <property type="evidence" value="ECO:0007669"/>
    <property type="project" value="TreeGrafter"/>
</dbReference>
<feature type="region of interest" description="Disordered" evidence="1">
    <location>
        <begin position="246"/>
        <end position="311"/>
    </location>
</feature>